<dbReference type="PANTHER" id="PTHR43096:SF10">
    <property type="entry name" value="CHAPERONE PROTEIN DNAJ A6, CHLOROPLASTIC"/>
    <property type="match status" value="1"/>
</dbReference>
<dbReference type="PRINTS" id="PR00625">
    <property type="entry name" value="JDOMAIN"/>
</dbReference>
<sequence>MTKRDYYEVLGVSRDGSDKDIKDAFRILARKNHPDKNPDDPDAETRFKEIQEAYAVLSNAEQRRNYDMFGHEHPGGSPFGSGGFQGVNISMEDLFNGGFESFFSNFFSGASQRGVRTSRGHDVLMHHRIPFEMVQSGGEREAEVELLEACEDCGGNGAASSDAISSCEPCGGEGRIAQSRKVGPFLQQMVSDCSHCRGEGRIIDKPCSACRGDGCQTRTRTLRFNVPPGVLDGTRLRMSGKGEPSQGGRGRAGDLYIQLSIDDHEWFERDGADLLMALPLGYPELLLGTTVELPHIDGEPLRIVVPAGSRPGDTLLISRRGLPHRRGRGQGDITVLLKMHVPQKPSKKIKQQVEALRDELSIPKDDVEEEVRREAQERRRNR</sequence>
<feature type="region of interest" description="Disordered" evidence="7">
    <location>
        <begin position="360"/>
        <end position="382"/>
    </location>
</feature>
<dbReference type="GO" id="GO:0006260">
    <property type="term" value="P:DNA replication"/>
    <property type="evidence" value="ECO:0007669"/>
    <property type="project" value="UniProtKB-KW"/>
</dbReference>
<keyword evidence="1 5" id="KW-0479">Metal-binding</keyword>
<evidence type="ECO:0000256" key="4">
    <source>
        <dbReference type="ARBA" id="ARBA00022833"/>
    </source>
</evidence>
<dbReference type="GO" id="GO:0051082">
    <property type="term" value="F:unfolded protein binding"/>
    <property type="evidence" value="ECO:0007669"/>
    <property type="project" value="UniProtKB-UniRule"/>
</dbReference>
<dbReference type="GO" id="GO:0042026">
    <property type="term" value="P:protein refolding"/>
    <property type="evidence" value="ECO:0007669"/>
    <property type="project" value="TreeGrafter"/>
</dbReference>
<comment type="similarity">
    <text evidence="5">Belongs to the DnaJ family.</text>
</comment>
<comment type="domain">
    <text evidence="5">The J domain is necessary and sufficient to stimulate DnaK ATPase activity. Zinc center 1 plays an important role in the autonomous, DnaK-independent chaperone activity of DnaJ. Zinc center 2 is essential for interaction with DnaK and for DnaJ activity.</text>
</comment>
<dbReference type="Gene3D" id="1.10.287.110">
    <property type="entry name" value="DnaJ domain"/>
    <property type="match status" value="1"/>
</dbReference>
<dbReference type="CDD" id="cd10719">
    <property type="entry name" value="DnaJ_zf"/>
    <property type="match status" value="1"/>
</dbReference>
<dbReference type="InterPro" id="IPR002939">
    <property type="entry name" value="DnaJ_C"/>
</dbReference>
<dbReference type="EMBL" id="KF900687">
    <property type="protein sequence ID" value="AIF03701.1"/>
    <property type="molecule type" value="Genomic_DNA"/>
</dbReference>
<feature type="zinc finger region" description="CR-type" evidence="6">
    <location>
        <begin position="137"/>
        <end position="219"/>
    </location>
</feature>
<dbReference type="GO" id="GO:0009408">
    <property type="term" value="P:response to heat"/>
    <property type="evidence" value="ECO:0007669"/>
    <property type="project" value="InterPro"/>
</dbReference>
<keyword evidence="5" id="KW-0143">Chaperone</keyword>
<feature type="binding site" evidence="5">
    <location>
        <position position="210"/>
    </location>
    <ligand>
        <name>Zn(2+)</name>
        <dbReference type="ChEBI" id="CHEBI:29105"/>
        <label>1</label>
    </ligand>
</feature>
<dbReference type="InterPro" id="IPR036410">
    <property type="entry name" value="HSP_DnaJ_Cys-rich_dom_sf"/>
</dbReference>
<dbReference type="Pfam" id="PF01556">
    <property type="entry name" value="DnaJ_C"/>
    <property type="match status" value="1"/>
</dbReference>
<evidence type="ECO:0000256" key="5">
    <source>
        <dbReference type="HAMAP-Rule" id="MF_01152"/>
    </source>
</evidence>
<gene>
    <name evidence="5 10" type="primary">dnaJ</name>
</gene>
<feature type="binding site" evidence="5">
    <location>
        <position position="150"/>
    </location>
    <ligand>
        <name>Zn(2+)</name>
        <dbReference type="ChEBI" id="CHEBI:29105"/>
        <label>1</label>
    </ligand>
</feature>
<keyword evidence="5" id="KW-0963">Cytoplasm</keyword>
<keyword evidence="4 5" id="KW-0862">Zinc</keyword>
<feature type="repeat" description="CXXCXGXG motif" evidence="5">
    <location>
        <begin position="167"/>
        <end position="174"/>
    </location>
</feature>
<keyword evidence="5" id="KW-0235">DNA replication</keyword>
<feature type="domain" description="CR-type" evidence="9">
    <location>
        <begin position="137"/>
        <end position="219"/>
    </location>
</feature>
<feature type="binding site" evidence="5">
    <location>
        <position position="153"/>
    </location>
    <ligand>
        <name>Zn(2+)</name>
        <dbReference type="ChEBI" id="CHEBI:29105"/>
        <label>1</label>
    </ligand>
</feature>
<dbReference type="GO" id="GO:0005737">
    <property type="term" value="C:cytoplasm"/>
    <property type="evidence" value="ECO:0007669"/>
    <property type="project" value="UniProtKB-SubCell"/>
</dbReference>
<dbReference type="CDD" id="cd06257">
    <property type="entry name" value="DnaJ"/>
    <property type="match status" value="1"/>
</dbReference>
<feature type="repeat" description="CXXCXGXG motif" evidence="5">
    <location>
        <begin position="193"/>
        <end position="200"/>
    </location>
</feature>
<dbReference type="GO" id="GO:0005524">
    <property type="term" value="F:ATP binding"/>
    <property type="evidence" value="ECO:0007669"/>
    <property type="project" value="InterPro"/>
</dbReference>
<evidence type="ECO:0000259" key="8">
    <source>
        <dbReference type="PROSITE" id="PS50076"/>
    </source>
</evidence>
<dbReference type="SUPFAM" id="SSF57938">
    <property type="entry name" value="DnaJ/Hsp40 cysteine-rich domain"/>
    <property type="match status" value="1"/>
</dbReference>
<comment type="function">
    <text evidence="5">Participates actively in the response to hyperosmotic and heat shock by preventing the aggregation of stress-denatured proteins and by disaggregating proteins, also in an autonomous, DnaK-independent fashion. Unfolded proteins bind initially to DnaJ; upon interaction with the DnaJ-bound protein, DnaK hydrolyzes its bound ATP, resulting in the formation of a stable complex. GrpE releases ADP from DnaK; ATP binding to DnaK triggers the release of the substrate protein, thus completing the reaction cycle. Several rounds of ATP-dependent interactions between DnaJ, DnaK and GrpE are required for fully efficient folding. Also involved, together with DnaK and GrpE, in the DNA replication of plasmids through activation of initiation proteins.</text>
</comment>
<comment type="subcellular location">
    <subcellularLocation>
        <location evidence="5">Cytoplasm</location>
    </subcellularLocation>
</comment>
<dbReference type="FunFam" id="2.10.230.10:FF:000001">
    <property type="entry name" value="DnaJ subfamily A member 2"/>
    <property type="match status" value="1"/>
</dbReference>
<dbReference type="PANTHER" id="PTHR43096">
    <property type="entry name" value="DNAJ HOMOLOG 1, MITOCHONDRIAL-RELATED"/>
    <property type="match status" value="1"/>
</dbReference>
<feature type="binding site" evidence="5">
    <location>
        <position position="207"/>
    </location>
    <ligand>
        <name>Zn(2+)</name>
        <dbReference type="ChEBI" id="CHEBI:29105"/>
        <label>1</label>
    </ligand>
</feature>
<dbReference type="PROSITE" id="PS50076">
    <property type="entry name" value="DNAJ_2"/>
    <property type="match status" value="1"/>
</dbReference>
<dbReference type="InterPro" id="IPR018253">
    <property type="entry name" value="DnaJ_domain_CS"/>
</dbReference>
<evidence type="ECO:0000259" key="9">
    <source>
        <dbReference type="PROSITE" id="PS51188"/>
    </source>
</evidence>
<reference evidence="10" key="1">
    <citation type="journal article" date="2014" name="Genome Biol. Evol.">
        <title>Pangenome evidence for extensive interdomain horizontal transfer affecting lineage core and shell genes in uncultured planktonic thaumarchaeota and euryarchaeota.</title>
        <authorList>
            <person name="Deschamps P."/>
            <person name="Zivanovic Y."/>
            <person name="Moreira D."/>
            <person name="Rodriguez-Valera F."/>
            <person name="Lopez-Garcia P."/>
        </authorList>
    </citation>
    <scope>NUCLEOTIDE SEQUENCE</scope>
</reference>
<dbReference type="AlphaFoldDB" id="A0A075GI73"/>
<keyword evidence="5" id="KW-0346">Stress response</keyword>
<proteinExistence type="inferred from homology"/>
<evidence type="ECO:0000256" key="3">
    <source>
        <dbReference type="ARBA" id="ARBA00022771"/>
    </source>
</evidence>
<keyword evidence="2 5" id="KW-0677">Repeat</keyword>
<dbReference type="InterPro" id="IPR036869">
    <property type="entry name" value="J_dom_sf"/>
</dbReference>
<evidence type="ECO:0000256" key="7">
    <source>
        <dbReference type="SAM" id="MobiDB-lite"/>
    </source>
</evidence>
<dbReference type="SUPFAM" id="SSF46565">
    <property type="entry name" value="Chaperone J-domain"/>
    <property type="match status" value="1"/>
</dbReference>
<feature type="repeat" description="CXXCXGXG motif" evidence="5">
    <location>
        <begin position="150"/>
        <end position="157"/>
    </location>
</feature>
<evidence type="ECO:0000256" key="6">
    <source>
        <dbReference type="PROSITE-ProRule" id="PRU00546"/>
    </source>
</evidence>
<protein>
    <recommendedName>
        <fullName evidence="5">Chaperone protein DnaJ</fullName>
    </recommendedName>
</protein>
<feature type="domain" description="J" evidence="8">
    <location>
        <begin position="5"/>
        <end position="70"/>
    </location>
</feature>
<feature type="binding site" evidence="5">
    <location>
        <position position="196"/>
    </location>
    <ligand>
        <name>Zn(2+)</name>
        <dbReference type="ChEBI" id="CHEBI:29105"/>
        <label>2</label>
    </ligand>
</feature>
<dbReference type="SMART" id="SM00271">
    <property type="entry name" value="DnaJ"/>
    <property type="match status" value="1"/>
</dbReference>
<evidence type="ECO:0000256" key="2">
    <source>
        <dbReference type="ARBA" id="ARBA00022737"/>
    </source>
</evidence>
<comment type="cofactor">
    <cofactor evidence="5">
        <name>Zn(2+)</name>
        <dbReference type="ChEBI" id="CHEBI:29105"/>
    </cofactor>
    <text evidence="5">Binds 2 Zn(2+) ions per monomer.</text>
</comment>
<dbReference type="InterPro" id="IPR001623">
    <property type="entry name" value="DnaJ_domain"/>
</dbReference>
<dbReference type="GO" id="GO:0031072">
    <property type="term" value="F:heat shock protein binding"/>
    <property type="evidence" value="ECO:0007669"/>
    <property type="project" value="InterPro"/>
</dbReference>
<dbReference type="Gene3D" id="2.10.230.10">
    <property type="entry name" value="Heat shock protein DnaJ, cysteine-rich domain"/>
    <property type="match status" value="1"/>
</dbReference>
<feature type="repeat" description="CXXCXGXG motif" evidence="5">
    <location>
        <begin position="207"/>
        <end position="214"/>
    </location>
</feature>
<feature type="binding site" evidence="5">
    <location>
        <position position="167"/>
    </location>
    <ligand>
        <name>Zn(2+)</name>
        <dbReference type="ChEBI" id="CHEBI:29105"/>
        <label>2</label>
    </ligand>
</feature>
<dbReference type="Pfam" id="PF00684">
    <property type="entry name" value="DnaJ_CXXCXGXG"/>
    <property type="match status" value="1"/>
</dbReference>
<dbReference type="CDD" id="cd10747">
    <property type="entry name" value="DnaJ_C"/>
    <property type="match status" value="1"/>
</dbReference>
<dbReference type="GO" id="GO:0008270">
    <property type="term" value="F:zinc ion binding"/>
    <property type="evidence" value="ECO:0007669"/>
    <property type="project" value="UniProtKB-UniRule"/>
</dbReference>
<accession>A0A075GI73</accession>
<dbReference type="InterPro" id="IPR008971">
    <property type="entry name" value="HSP40/DnaJ_pept-bd"/>
</dbReference>
<dbReference type="SUPFAM" id="SSF49493">
    <property type="entry name" value="HSP40/DnaJ peptide-binding domain"/>
    <property type="match status" value="2"/>
</dbReference>
<dbReference type="Gene3D" id="2.60.260.20">
    <property type="entry name" value="Urease metallochaperone UreE, N-terminal domain"/>
    <property type="match status" value="2"/>
</dbReference>
<dbReference type="Pfam" id="PF00226">
    <property type="entry name" value="DnaJ"/>
    <property type="match status" value="1"/>
</dbReference>
<organism evidence="10">
    <name type="scientific">uncultured marine group II/III euryarchaeote KM3_169_C11</name>
    <dbReference type="NCBI Taxonomy" id="1457922"/>
    <lineage>
        <taxon>Archaea</taxon>
        <taxon>Methanobacteriati</taxon>
        <taxon>Methanobacteriota</taxon>
        <taxon>environmental samples</taxon>
    </lineage>
</organism>
<dbReference type="PROSITE" id="PS00636">
    <property type="entry name" value="DNAJ_1"/>
    <property type="match status" value="1"/>
</dbReference>
<dbReference type="InterPro" id="IPR012724">
    <property type="entry name" value="DnaJ"/>
</dbReference>
<evidence type="ECO:0000256" key="1">
    <source>
        <dbReference type="ARBA" id="ARBA00022723"/>
    </source>
</evidence>
<feature type="binding site" evidence="5">
    <location>
        <position position="170"/>
    </location>
    <ligand>
        <name>Zn(2+)</name>
        <dbReference type="ChEBI" id="CHEBI:29105"/>
        <label>2</label>
    </ligand>
</feature>
<dbReference type="PROSITE" id="PS51188">
    <property type="entry name" value="ZF_CR"/>
    <property type="match status" value="1"/>
</dbReference>
<comment type="subunit">
    <text evidence="5">Homodimer.</text>
</comment>
<dbReference type="InterPro" id="IPR001305">
    <property type="entry name" value="HSP_DnaJ_Cys-rich_dom"/>
</dbReference>
<evidence type="ECO:0000313" key="10">
    <source>
        <dbReference type="EMBL" id="AIF03701.1"/>
    </source>
</evidence>
<keyword evidence="3 5" id="KW-0863">Zinc-finger</keyword>
<dbReference type="HAMAP" id="MF_01152">
    <property type="entry name" value="DnaJ"/>
    <property type="match status" value="1"/>
</dbReference>
<name>A0A075GI73_9EURY</name>
<feature type="binding site" evidence="5">
    <location>
        <position position="193"/>
    </location>
    <ligand>
        <name>Zn(2+)</name>
        <dbReference type="ChEBI" id="CHEBI:29105"/>
        <label>2</label>
    </ligand>
</feature>